<dbReference type="GeneID" id="98163667"/>
<dbReference type="InterPro" id="IPR001375">
    <property type="entry name" value="Peptidase_S9_cat"/>
</dbReference>
<proteinExistence type="inferred from homology"/>
<feature type="compositionally biased region" description="Basic residues" evidence="5">
    <location>
        <begin position="1"/>
        <end position="12"/>
    </location>
</feature>
<comment type="caution">
    <text evidence="7">The sequence shown here is derived from an EMBL/GenBank/DDBJ whole genome shotgun (WGS) entry which is preliminary data.</text>
</comment>
<reference evidence="7 8" key="1">
    <citation type="submission" date="2024-07" db="EMBL/GenBank/DDBJ databases">
        <title>Section-level genome sequencing and comparative genomics of Aspergillus sections Usti and Cavernicolus.</title>
        <authorList>
            <consortium name="Lawrence Berkeley National Laboratory"/>
            <person name="Nybo J.L."/>
            <person name="Vesth T.C."/>
            <person name="Theobald S."/>
            <person name="Frisvad J.C."/>
            <person name="Larsen T.O."/>
            <person name="Kjaerboelling I."/>
            <person name="Rothschild-Mancinelli K."/>
            <person name="Lyhne E.K."/>
            <person name="Kogle M.E."/>
            <person name="Barry K."/>
            <person name="Clum A."/>
            <person name="Na H."/>
            <person name="Ledsgaard L."/>
            <person name="Lin J."/>
            <person name="Lipzen A."/>
            <person name="Kuo A."/>
            <person name="Riley R."/>
            <person name="Mondo S."/>
            <person name="LaButti K."/>
            <person name="Haridas S."/>
            <person name="Pangalinan J."/>
            <person name="Salamov A.A."/>
            <person name="Simmons B.A."/>
            <person name="Magnuson J.K."/>
            <person name="Chen J."/>
            <person name="Drula E."/>
            <person name="Henrissat B."/>
            <person name="Wiebenga A."/>
            <person name="Lubbers R.J."/>
            <person name="Gomes A.C."/>
            <person name="Macurrencykelacurrency M.R."/>
            <person name="Stajich J."/>
            <person name="Grigoriev I.V."/>
            <person name="Mortensen U.H."/>
            <person name="De vries R.P."/>
            <person name="Baker S.E."/>
            <person name="Andersen M.R."/>
        </authorList>
    </citation>
    <scope>NUCLEOTIDE SEQUENCE [LARGE SCALE GENOMIC DNA]</scope>
    <source>
        <strain evidence="7 8">CBS 756.74</strain>
    </source>
</reference>
<organism evidence="7 8">
    <name type="scientific">Aspergillus pseudodeflectus</name>
    <dbReference type="NCBI Taxonomy" id="176178"/>
    <lineage>
        <taxon>Eukaryota</taxon>
        <taxon>Fungi</taxon>
        <taxon>Dikarya</taxon>
        <taxon>Ascomycota</taxon>
        <taxon>Pezizomycotina</taxon>
        <taxon>Eurotiomycetes</taxon>
        <taxon>Eurotiomycetidae</taxon>
        <taxon>Eurotiales</taxon>
        <taxon>Aspergillaceae</taxon>
        <taxon>Aspergillus</taxon>
        <taxon>Aspergillus subgen. Nidulantes</taxon>
    </lineage>
</organism>
<dbReference type="Pfam" id="PF00326">
    <property type="entry name" value="Peptidase_S9"/>
    <property type="match status" value="1"/>
</dbReference>
<dbReference type="Gene3D" id="3.40.50.1820">
    <property type="entry name" value="alpha/beta hydrolase"/>
    <property type="match status" value="1"/>
</dbReference>
<dbReference type="Proteomes" id="UP001610444">
    <property type="component" value="Unassembled WGS sequence"/>
</dbReference>
<dbReference type="InterPro" id="IPR029058">
    <property type="entry name" value="AB_hydrolase_fold"/>
</dbReference>
<dbReference type="PANTHER" id="PTHR42776">
    <property type="entry name" value="SERINE PEPTIDASE S9 FAMILY MEMBER"/>
    <property type="match status" value="1"/>
</dbReference>
<name>A0ABR4JRD4_9EURO</name>
<evidence type="ECO:0000256" key="3">
    <source>
        <dbReference type="ARBA" id="ARBA00022801"/>
    </source>
</evidence>
<keyword evidence="2" id="KW-0732">Signal</keyword>
<dbReference type="GO" id="GO:0016787">
    <property type="term" value="F:hydrolase activity"/>
    <property type="evidence" value="ECO:0007669"/>
    <property type="project" value="UniProtKB-KW"/>
</dbReference>
<evidence type="ECO:0000259" key="6">
    <source>
        <dbReference type="Pfam" id="PF00326"/>
    </source>
</evidence>
<evidence type="ECO:0000313" key="7">
    <source>
        <dbReference type="EMBL" id="KAL2842602.1"/>
    </source>
</evidence>
<evidence type="ECO:0000256" key="4">
    <source>
        <dbReference type="ARBA" id="ARBA00032829"/>
    </source>
</evidence>
<keyword evidence="3 7" id="KW-0378">Hydrolase</keyword>
<sequence>MTQLFKSRKHPKLTPSGLIESTTRSHPIPNAAGTLAVYTQQSHSRQAPTAQSQRAIYVVDLDTSRSWPISNTATAYSPKWLAGHSDHLIWLEQLPSGHTRFVIADARLQAPAYVAGELPGQVWDLRTAGVAVEEDVGLYDRLSLAVVGRANPDGTLHSPGDDHTHSRDVVWFGCLVRPPGSPNSRYSLLRVINLMTYYNLGPEVSLQASPRNESNEEGVISRDWCMTSSVIMFVAKDPDLPGPGHTASVCYVCQIFDWTGLTPHDYHVIAHHGLGGAITSPIADRKGAVAFLSQKCDGYAADKNRIIWIDDPDGRRYREIFASPDGKGGWDLSPSSISFAGDGTLLVLVEEKGQRALYQLNPIPYPHEPTPADLRRVEQTHYSKWSSVVDVSPLSEKKSSQILITYDSFIHGKRSMLMDLPSSGGCGARNLLIDDLRSDLSNDQIEQIWFTAANKQRVHVWVIKPSHFTPEAKYPLLYCIHGTIHGSWTSTWQGTTGSFPNLALLAEHGYIVVAPNITGSIGYGEDFVNGTRHSFAGAPYIDLEAGFAYLEKGSVPYIDTTRAIALGHGYGGFLVNWIQGQPLGRRFRALVSCNGVFNIMSYLSGDEQHLQSVLQEMDGPPWSGAALDEWKRWDPAMHLGNWETPQLIIHGALDDVHPVSDADAAVAVLRTRGVERGFLRFGDEGHAVKKGENFARLYETVLAWLERVTR</sequence>
<evidence type="ECO:0000256" key="5">
    <source>
        <dbReference type="SAM" id="MobiDB-lite"/>
    </source>
</evidence>
<evidence type="ECO:0000256" key="1">
    <source>
        <dbReference type="ARBA" id="ARBA00010040"/>
    </source>
</evidence>
<feature type="region of interest" description="Disordered" evidence="5">
    <location>
        <begin position="1"/>
        <end position="27"/>
    </location>
</feature>
<comment type="similarity">
    <text evidence="1">Belongs to the peptidase S9C family.</text>
</comment>
<feature type="domain" description="Peptidase S9 prolyl oligopeptidase catalytic" evidence="6">
    <location>
        <begin position="501"/>
        <end position="708"/>
    </location>
</feature>
<evidence type="ECO:0000313" key="8">
    <source>
        <dbReference type="Proteomes" id="UP001610444"/>
    </source>
</evidence>
<gene>
    <name evidence="7" type="ORF">BJX68DRAFT_278300</name>
</gene>
<accession>A0ABR4JRD4</accession>
<dbReference type="PANTHER" id="PTHR42776:SF13">
    <property type="entry name" value="DIPEPTIDYL-PEPTIDASE 5"/>
    <property type="match status" value="1"/>
</dbReference>
<keyword evidence="8" id="KW-1185">Reference proteome</keyword>
<evidence type="ECO:0000256" key="2">
    <source>
        <dbReference type="ARBA" id="ARBA00022729"/>
    </source>
</evidence>
<dbReference type="EMBL" id="JBFXLR010000050">
    <property type="protein sequence ID" value="KAL2842602.1"/>
    <property type="molecule type" value="Genomic_DNA"/>
</dbReference>
<dbReference type="RefSeq" id="XP_070895168.1">
    <property type="nucleotide sequence ID" value="XM_071048503.1"/>
</dbReference>
<protein>
    <recommendedName>
        <fullName evidence="4">Dipeptidyl-peptidase V</fullName>
    </recommendedName>
</protein>
<dbReference type="SUPFAM" id="SSF53474">
    <property type="entry name" value="alpha/beta-Hydrolases"/>
    <property type="match status" value="1"/>
</dbReference>